<protein>
    <submittedName>
        <fullName evidence="2">Uncharacterized protein</fullName>
    </submittedName>
</protein>
<gene>
    <name evidence="2" type="ORF">LLUT_LOCUS898</name>
</gene>
<dbReference type="PANTHER" id="PTHR38932:SF1">
    <property type="entry name" value="DUF4005 DOMAIN-CONTAINING PROTEIN"/>
    <property type="match status" value="1"/>
</dbReference>
<dbReference type="EMBL" id="CAXHTB010000001">
    <property type="protein sequence ID" value="CAL0299838.1"/>
    <property type="molecule type" value="Genomic_DNA"/>
</dbReference>
<sequence length="197" mass="22092">MSVYPKVKVRQEFLEEDTDVRNPGLKAFLSLSSPVTGKKNVVVRSLVEVPKCYVAPKCYVPHVPTPRVNVTENFVDCSLSSDSSETDRDSNSDEVRLHIRAGPNQRPRAIISSPDNDILTGHKNKTRDGRLSATTNGAARQNRRVQLKVKSYEATDTPPDTRKSKEPESNGKIDPLRKKNVHKVSIKSEKVPKSWKF</sequence>
<keyword evidence="3" id="KW-1185">Reference proteome</keyword>
<proteinExistence type="predicted"/>
<evidence type="ECO:0000256" key="1">
    <source>
        <dbReference type="SAM" id="MobiDB-lite"/>
    </source>
</evidence>
<evidence type="ECO:0000313" key="2">
    <source>
        <dbReference type="EMBL" id="CAL0299838.1"/>
    </source>
</evidence>
<feature type="compositionally biased region" description="Basic and acidic residues" evidence="1">
    <location>
        <begin position="85"/>
        <end position="97"/>
    </location>
</feature>
<accession>A0AAV1VSA7</accession>
<reference evidence="2 3" key="1">
    <citation type="submission" date="2024-03" db="EMBL/GenBank/DDBJ databases">
        <authorList>
            <person name="Martinez-Hernandez J."/>
        </authorList>
    </citation>
    <scope>NUCLEOTIDE SEQUENCE [LARGE SCALE GENOMIC DNA]</scope>
</reference>
<evidence type="ECO:0000313" key="3">
    <source>
        <dbReference type="Proteomes" id="UP001497480"/>
    </source>
</evidence>
<comment type="caution">
    <text evidence="2">The sequence shown here is derived from an EMBL/GenBank/DDBJ whole genome shotgun (WGS) entry which is preliminary data.</text>
</comment>
<dbReference type="Proteomes" id="UP001497480">
    <property type="component" value="Unassembled WGS sequence"/>
</dbReference>
<name>A0AAV1VSA7_LUPLU</name>
<organism evidence="2 3">
    <name type="scientific">Lupinus luteus</name>
    <name type="common">European yellow lupine</name>
    <dbReference type="NCBI Taxonomy" id="3873"/>
    <lineage>
        <taxon>Eukaryota</taxon>
        <taxon>Viridiplantae</taxon>
        <taxon>Streptophyta</taxon>
        <taxon>Embryophyta</taxon>
        <taxon>Tracheophyta</taxon>
        <taxon>Spermatophyta</taxon>
        <taxon>Magnoliopsida</taxon>
        <taxon>eudicotyledons</taxon>
        <taxon>Gunneridae</taxon>
        <taxon>Pentapetalae</taxon>
        <taxon>rosids</taxon>
        <taxon>fabids</taxon>
        <taxon>Fabales</taxon>
        <taxon>Fabaceae</taxon>
        <taxon>Papilionoideae</taxon>
        <taxon>50 kb inversion clade</taxon>
        <taxon>genistoids sensu lato</taxon>
        <taxon>core genistoids</taxon>
        <taxon>Genisteae</taxon>
        <taxon>Lupinus</taxon>
    </lineage>
</organism>
<dbReference type="PANTHER" id="PTHR38932">
    <property type="entry name" value="BNAC03G64660D PROTEIN"/>
    <property type="match status" value="1"/>
</dbReference>
<dbReference type="AlphaFoldDB" id="A0AAV1VSA7"/>
<feature type="compositionally biased region" description="Basic and acidic residues" evidence="1">
    <location>
        <begin position="186"/>
        <end position="197"/>
    </location>
</feature>
<feature type="compositionally biased region" description="Basic and acidic residues" evidence="1">
    <location>
        <begin position="159"/>
        <end position="177"/>
    </location>
</feature>
<feature type="region of interest" description="Disordered" evidence="1">
    <location>
        <begin position="78"/>
        <end position="197"/>
    </location>
</feature>